<feature type="region of interest" description="Disordered" evidence="2">
    <location>
        <begin position="329"/>
        <end position="353"/>
    </location>
</feature>
<evidence type="ECO:0000313" key="3">
    <source>
        <dbReference type="EMBL" id="KAK7069713.1"/>
    </source>
</evidence>
<feature type="compositionally biased region" description="Polar residues" evidence="2">
    <location>
        <begin position="721"/>
        <end position="730"/>
    </location>
</feature>
<evidence type="ECO:0000256" key="2">
    <source>
        <dbReference type="SAM" id="MobiDB-lite"/>
    </source>
</evidence>
<feature type="region of interest" description="Disordered" evidence="2">
    <location>
        <begin position="702"/>
        <end position="730"/>
    </location>
</feature>
<feature type="compositionally biased region" description="Low complexity" evidence="2">
    <location>
        <begin position="545"/>
        <end position="555"/>
    </location>
</feature>
<feature type="compositionally biased region" description="Low complexity" evidence="2">
    <location>
        <begin position="468"/>
        <end position="480"/>
    </location>
</feature>
<dbReference type="InterPro" id="IPR000618">
    <property type="entry name" value="Insect_cuticle"/>
</dbReference>
<reference evidence="3 4" key="1">
    <citation type="submission" date="2023-11" db="EMBL/GenBank/DDBJ databases">
        <title>Halocaridina rubra genome assembly.</title>
        <authorList>
            <person name="Smith C."/>
        </authorList>
    </citation>
    <scope>NUCLEOTIDE SEQUENCE [LARGE SCALE GENOMIC DNA]</scope>
    <source>
        <strain evidence="3">EP-1</strain>
        <tissue evidence="3">Whole</tissue>
    </source>
</reference>
<evidence type="ECO:0000256" key="1">
    <source>
        <dbReference type="PROSITE-ProRule" id="PRU00497"/>
    </source>
</evidence>
<keyword evidence="1" id="KW-0193">Cuticle</keyword>
<keyword evidence="4" id="KW-1185">Reference proteome</keyword>
<feature type="compositionally biased region" description="Low complexity" evidence="2">
    <location>
        <begin position="177"/>
        <end position="193"/>
    </location>
</feature>
<name>A0AAN8ZZN3_HALRR</name>
<protein>
    <submittedName>
        <fullName evidence="3">Uncharacterized protein</fullName>
    </submittedName>
</protein>
<feature type="compositionally biased region" description="Polar residues" evidence="2">
    <location>
        <begin position="225"/>
        <end position="237"/>
    </location>
</feature>
<feature type="compositionally biased region" description="Pro residues" evidence="2">
    <location>
        <begin position="442"/>
        <end position="452"/>
    </location>
</feature>
<evidence type="ECO:0000313" key="4">
    <source>
        <dbReference type="Proteomes" id="UP001381693"/>
    </source>
</evidence>
<dbReference type="PROSITE" id="PS51155">
    <property type="entry name" value="CHIT_BIND_RR_2"/>
    <property type="match status" value="1"/>
</dbReference>
<accession>A0AAN8ZZN3</accession>
<feature type="compositionally biased region" description="Polar residues" evidence="2">
    <location>
        <begin position="329"/>
        <end position="348"/>
    </location>
</feature>
<feature type="region of interest" description="Disordered" evidence="2">
    <location>
        <begin position="515"/>
        <end position="555"/>
    </location>
</feature>
<proteinExistence type="predicted"/>
<dbReference type="AlphaFoldDB" id="A0AAN8ZZN3"/>
<gene>
    <name evidence="3" type="ORF">SK128_014062</name>
</gene>
<comment type="caution">
    <text evidence="3">The sequence shown here is derived from an EMBL/GenBank/DDBJ whole genome shotgun (WGS) entry which is preliminary data.</text>
</comment>
<dbReference type="GO" id="GO:0042302">
    <property type="term" value="F:structural constituent of cuticle"/>
    <property type="evidence" value="ECO:0007669"/>
    <property type="project" value="UniProtKB-UniRule"/>
</dbReference>
<dbReference type="Proteomes" id="UP001381693">
    <property type="component" value="Unassembled WGS sequence"/>
</dbReference>
<sequence length="769" mass="80508">MDKMRCSVYPHQPSDPYRFNLCVEDHENTNYQCRDEWVGEDGITRGWYTVLMPDAYLYNYTYIAHPVKGYQVSVTRRDSGIAMKEVEADIFAPATVFSNKGITRFSDFAVSGVNNRFVESQAMNFDENSASVFANSFTEAMKVQRSASSGSVPVVSSGPASHVHGFGFIRDSGSSGSSSVSASGSGKSISSSGATQQKLSLTSGSATSKFSSKSSEASGGASLSRTVSIKTPERTSSVISHFTPKDHRFDATGSVTITKDSSATVAEPVQTKFVAQEIVPVASVTPVRLSGASQASLSRTLSVKTPERVSNVISHFTPADHRFDATGSVTINQGSSASPARQSKTSANIPRISASAPAPVRPILTQAPVPIARALSSSSKSSLSRTVSVKTPERQSSVISHFTPAGHRYEATGSVTINQGNSAPAVQLTQAPVKIQRASVPSPAPAPAPVRPSPTQAPTFVPVGRAISSSSQSSLSRTVSVKTPERQSSVISHFTPADHRYDATGSVVINSGTSSARALVSPKPSRSPLNAPAPAQRAPLAETLSSNAKSISSANKVQASLSRTVSVKTPERVSGVISHFTPADHRYEATGSVVINSGSSDVSAQPSGHLLSRPQPSIVRSPDIVQVPAKPSAAQASLSRTVSVKTPERVSNVISHFNPADHRFDATGSVVINQESVSPSRAAAPTAAPVSPPAAALATDLTSGRGRSLTDSPLQAKPPTASRSPSQISLTRTVSVKSPERVSNVIAHFTPAVHKYDATGSVTINRSSA</sequence>
<feature type="region of interest" description="Disordered" evidence="2">
    <location>
        <begin position="436"/>
        <end position="496"/>
    </location>
</feature>
<dbReference type="EMBL" id="JAXCGZ010015927">
    <property type="protein sequence ID" value="KAK7069713.1"/>
    <property type="molecule type" value="Genomic_DNA"/>
</dbReference>
<feature type="region of interest" description="Disordered" evidence="2">
    <location>
        <begin position="177"/>
        <end position="237"/>
    </location>
</feature>
<feature type="compositionally biased region" description="Low complexity" evidence="2">
    <location>
        <begin position="200"/>
        <end position="224"/>
    </location>
</feature>
<organism evidence="3 4">
    <name type="scientific">Halocaridina rubra</name>
    <name type="common">Hawaiian red shrimp</name>
    <dbReference type="NCBI Taxonomy" id="373956"/>
    <lineage>
        <taxon>Eukaryota</taxon>
        <taxon>Metazoa</taxon>
        <taxon>Ecdysozoa</taxon>
        <taxon>Arthropoda</taxon>
        <taxon>Crustacea</taxon>
        <taxon>Multicrustacea</taxon>
        <taxon>Malacostraca</taxon>
        <taxon>Eumalacostraca</taxon>
        <taxon>Eucarida</taxon>
        <taxon>Decapoda</taxon>
        <taxon>Pleocyemata</taxon>
        <taxon>Caridea</taxon>
        <taxon>Atyoidea</taxon>
        <taxon>Atyidae</taxon>
        <taxon>Halocaridina</taxon>
    </lineage>
</organism>